<dbReference type="PRINTS" id="PR00359">
    <property type="entry name" value="BP450"/>
</dbReference>
<protein>
    <submittedName>
        <fullName evidence="9">Cytochrome P450</fullName>
    </submittedName>
</protein>
<name>A0A024K4B6_9MYCO</name>
<dbReference type="FunFam" id="1.10.630.10:FF:000018">
    <property type="entry name" value="Cytochrome P450 monooxygenase"/>
    <property type="match status" value="1"/>
</dbReference>
<evidence type="ECO:0000256" key="8">
    <source>
        <dbReference type="RuleBase" id="RU000461"/>
    </source>
</evidence>
<reference evidence="10 11" key="3">
    <citation type="submission" date="2016-01" db="EMBL/GenBank/DDBJ databases">
        <title>The new phylogeny of the genus Mycobacterium.</title>
        <authorList>
            <person name="Tarcisio F."/>
            <person name="Conor M."/>
            <person name="Antonella G."/>
            <person name="Elisabetta G."/>
            <person name="Giulia F.S."/>
            <person name="Sara T."/>
            <person name="Anna F."/>
            <person name="Clotilde B."/>
            <person name="Roberto B."/>
            <person name="Veronica D.S."/>
            <person name="Fabio R."/>
            <person name="Monica P."/>
            <person name="Olivier J."/>
            <person name="Enrico T."/>
            <person name="Nicola S."/>
        </authorList>
    </citation>
    <scope>NUCLEOTIDE SEQUENCE [LARGE SCALE GENOMIC DNA]</scope>
    <source>
        <strain evidence="10 11">DSM 44626</strain>
    </source>
</reference>
<reference evidence="9" key="2">
    <citation type="submission" date="2014-04" db="EMBL/GenBank/DDBJ databases">
        <authorList>
            <person name="Urmite Genomes U."/>
        </authorList>
    </citation>
    <scope>NUCLEOTIDE SEQUENCE</scope>
    <source>
        <strain evidence="9">DSM 44626</strain>
    </source>
</reference>
<dbReference type="Gene3D" id="1.10.630.10">
    <property type="entry name" value="Cytochrome P450"/>
    <property type="match status" value="1"/>
</dbReference>
<keyword evidence="6 8" id="KW-0408">Iron</keyword>
<evidence type="ECO:0000313" key="9">
    <source>
        <dbReference type="EMBL" id="CDO90333.1"/>
    </source>
</evidence>
<dbReference type="PANTHER" id="PTHR46696">
    <property type="entry name" value="P450, PUTATIVE (EUROFUNG)-RELATED"/>
    <property type="match status" value="1"/>
</dbReference>
<evidence type="ECO:0000256" key="1">
    <source>
        <dbReference type="ARBA" id="ARBA00001971"/>
    </source>
</evidence>
<dbReference type="Proteomes" id="UP000193710">
    <property type="component" value="Unassembled WGS sequence"/>
</dbReference>
<keyword evidence="4 8" id="KW-0479">Metal-binding</keyword>
<dbReference type="InterPro" id="IPR017972">
    <property type="entry name" value="Cyt_P450_CS"/>
</dbReference>
<proteinExistence type="inferred from homology"/>
<evidence type="ECO:0000313" key="10">
    <source>
        <dbReference type="EMBL" id="ORW99853.1"/>
    </source>
</evidence>
<dbReference type="EMBL" id="LQPY01000037">
    <property type="protein sequence ID" value="ORW99853.1"/>
    <property type="molecule type" value="Genomic_DNA"/>
</dbReference>
<evidence type="ECO:0000256" key="2">
    <source>
        <dbReference type="ARBA" id="ARBA00010617"/>
    </source>
</evidence>
<accession>A0A024K4B6</accession>
<dbReference type="GO" id="GO:0005506">
    <property type="term" value="F:iron ion binding"/>
    <property type="evidence" value="ECO:0007669"/>
    <property type="project" value="InterPro"/>
</dbReference>
<dbReference type="InterPro" id="IPR036396">
    <property type="entry name" value="Cyt_P450_sf"/>
</dbReference>
<keyword evidence="3 8" id="KW-0349">Heme</keyword>
<evidence type="ECO:0000256" key="7">
    <source>
        <dbReference type="ARBA" id="ARBA00023033"/>
    </source>
</evidence>
<evidence type="ECO:0000313" key="11">
    <source>
        <dbReference type="Proteomes" id="UP000193710"/>
    </source>
</evidence>
<comment type="similarity">
    <text evidence="2 8">Belongs to the cytochrome P450 family.</text>
</comment>
<dbReference type="OrthoDB" id="3664945at2"/>
<dbReference type="Proteomes" id="UP000028880">
    <property type="component" value="Unassembled WGS sequence"/>
</dbReference>
<dbReference type="GO" id="GO:0016705">
    <property type="term" value="F:oxidoreductase activity, acting on paired donors, with incorporation or reduction of molecular oxygen"/>
    <property type="evidence" value="ECO:0007669"/>
    <property type="project" value="InterPro"/>
</dbReference>
<dbReference type="InterPro" id="IPR001128">
    <property type="entry name" value="Cyt_P450"/>
</dbReference>
<evidence type="ECO:0000256" key="5">
    <source>
        <dbReference type="ARBA" id="ARBA00023002"/>
    </source>
</evidence>
<comment type="cofactor">
    <cofactor evidence="1">
        <name>heme</name>
        <dbReference type="ChEBI" id="CHEBI:30413"/>
    </cofactor>
</comment>
<keyword evidence="5 8" id="KW-0560">Oxidoreductase</keyword>
<gene>
    <name evidence="10" type="ORF">AWC29_26180</name>
    <name evidence="9" type="ORF">BN973_04726</name>
</gene>
<sequence length="414" mass="46166">MTTQGDQYVFNPLDPELAVDPFPILARLRAIDPVFHAEALGSFIVTAHDPAWEVLARRDGDLRWEQFQRMRHGDGVVNEPYFTIMADSVLMKAGEDHTRVRRTFQRNFRPGLVDSLRPAIIDRAHELIDAFVDPSGGPGQVELMAAYGSPLPLSAISQLLHVPHEDEARIHEWMHGFKLGIQMLPLDAKQLKVANDSMIALDNYFRGLVAKRRAEPEDDLVNSMISDTDDGTLTEDELIANLWSIYVGGHDTSALSICNAMATLLRHPDQLAALQSDMSLLPNAVQEILRHIGTVHGTHRLLTEDIELGGHHIPADTPIMVYLSAANHDESWCPHAESFDVKRDVPSDHLAFGHGPHKCPGQHMARAVIGIGVEALLTRLRGLRIEKLEWERDALLFRGPEQLVLAWDSSEARA</sequence>
<evidence type="ECO:0000256" key="4">
    <source>
        <dbReference type="ARBA" id="ARBA00022723"/>
    </source>
</evidence>
<dbReference type="SUPFAM" id="SSF48264">
    <property type="entry name" value="Cytochrome P450"/>
    <property type="match status" value="1"/>
</dbReference>
<dbReference type="InterPro" id="IPR002397">
    <property type="entry name" value="Cyt_P450_B"/>
</dbReference>
<dbReference type="PROSITE" id="PS00086">
    <property type="entry name" value="CYTOCHROME_P450"/>
    <property type="match status" value="1"/>
</dbReference>
<evidence type="ECO:0000256" key="6">
    <source>
        <dbReference type="ARBA" id="ARBA00023004"/>
    </source>
</evidence>
<dbReference type="EMBL" id="HG964446">
    <property type="protein sequence ID" value="CDO90333.1"/>
    <property type="molecule type" value="Genomic_DNA"/>
</dbReference>
<dbReference type="eggNOG" id="COG2124">
    <property type="taxonomic scope" value="Bacteria"/>
</dbReference>
<dbReference type="AlphaFoldDB" id="A0A024K4B6"/>
<dbReference type="HOGENOM" id="CLU_033716_2_0_11"/>
<reference evidence="9" key="1">
    <citation type="journal article" date="2014" name="Genome Announc.">
        <title>Draft Genome Sequence of Mycobacterium triplex DSM 44626.</title>
        <authorList>
            <person name="Sassi M."/>
            <person name="Croce O."/>
            <person name="Robert C."/>
            <person name="Raoult D."/>
            <person name="Drancourt M."/>
        </authorList>
    </citation>
    <scope>NUCLEOTIDE SEQUENCE [LARGE SCALE GENOMIC DNA]</scope>
    <source>
        <strain evidence="9">DSM 44626</strain>
    </source>
</reference>
<evidence type="ECO:0000256" key="3">
    <source>
        <dbReference type="ARBA" id="ARBA00022617"/>
    </source>
</evidence>
<dbReference type="STRING" id="47839.BN973_04726"/>
<dbReference type="GO" id="GO:0020037">
    <property type="term" value="F:heme binding"/>
    <property type="evidence" value="ECO:0007669"/>
    <property type="project" value="InterPro"/>
</dbReference>
<keyword evidence="7 8" id="KW-0503">Monooxygenase</keyword>
<organism evidence="9">
    <name type="scientific">Mycobacterium triplex</name>
    <dbReference type="NCBI Taxonomy" id="47839"/>
    <lineage>
        <taxon>Bacteria</taxon>
        <taxon>Bacillati</taxon>
        <taxon>Actinomycetota</taxon>
        <taxon>Actinomycetes</taxon>
        <taxon>Mycobacteriales</taxon>
        <taxon>Mycobacteriaceae</taxon>
        <taxon>Mycobacterium</taxon>
        <taxon>Mycobacterium simiae complex</taxon>
    </lineage>
</organism>
<dbReference type="PANTHER" id="PTHR46696:SF1">
    <property type="entry name" value="CYTOCHROME P450 YJIB-RELATED"/>
    <property type="match status" value="1"/>
</dbReference>
<dbReference type="Pfam" id="PF00067">
    <property type="entry name" value="p450"/>
    <property type="match status" value="1"/>
</dbReference>
<dbReference type="GO" id="GO:0004497">
    <property type="term" value="F:monooxygenase activity"/>
    <property type="evidence" value="ECO:0007669"/>
    <property type="project" value="UniProtKB-KW"/>
</dbReference>
<dbReference type="RefSeq" id="WP_036471050.1">
    <property type="nucleotide sequence ID" value="NZ_HG964446.1"/>
</dbReference>
<keyword evidence="11" id="KW-1185">Reference proteome</keyword>